<sequence length="373" mass="42161">MEGYNISIIGKSGVGKSSLLNYLFGINKAAVGVGKPVTLKGFHLEQGEISGHKVNIYDSWGLEAGKERTWLNEFEEFQKDKQREKDVKQWLHTVVYCISGEGKRIEDYEINTIKAIQQEKLKPVIVITKGDSRGAKEFSEEVNRILGVKSILVNNVEKTKGFAALKSVEKPFGKKALIKQIKRSTAESLADRITFLMDSKTLEKRKALKKRLINTLAYELEKKSFLGHVSKEDLDIVQNSLNKTVKSENQIFSEELARITTEAEKFYKNTIVNTVEVDLAADLKYSLHLEEQKENEAETVFGKIAVNAAMMALLPVSIIPAVIMFILDGFAPTFKNKIPMYSVKDVIQEFKDQLSSEKRDWKNLNLKLLLPIS</sequence>
<keyword evidence="1" id="KW-1133">Transmembrane helix</keyword>
<evidence type="ECO:0000313" key="4">
    <source>
        <dbReference type="Proteomes" id="UP001148482"/>
    </source>
</evidence>
<dbReference type="InterPro" id="IPR027417">
    <property type="entry name" value="P-loop_NTPase"/>
</dbReference>
<keyword evidence="4" id="KW-1185">Reference proteome</keyword>
<dbReference type="Gene3D" id="3.40.50.300">
    <property type="entry name" value="P-loop containing nucleotide triphosphate hydrolases"/>
    <property type="match status" value="1"/>
</dbReference>
<comment type="caution">
    <text evidence="3">The sequence shown here is derived from an EMBL/GenBank/DDBJ whole genome shotgun (WGS) entry which is preliminary data.</text>
</comment>
<evidence type="ECO:0000259" key="2">
    <source>
        <dbReference type="Pfam" id="PF01926"/>
    </source>
</evidence>
<accession>A0A9X3CXY1</accession>
<evidence type="ECO:0000256" key="1">
    <source>
        <dbReference type="SAM" id="Phobius"/>
    </source>
</evidence>
<evidence type="ECO:0000313" key="3">
    <source>
        <dbReference type="EMBL" id="MCX2838593.1"/>
    </source>
</evidence>
<dbReference type="EMBL" id="JAPJDA010000016">
    <property type="protein sequence ID" value="MCX2838593.1"/>
    <property type="molecule type" value="Genomic_DNA"/>
</dbReference>
<dbReference type="RefSeq" id="WP_266069859.1">
    <property type="nucleotide sequence ID" value="NZ_JAPJDA010000016.1"/>
</dbReference>
<dbReference type="Pfam" id="PF01926">
    <property type="entry name" value="MMR_HSR1"/>
    <property type="match status" value="1"/>
</dbReference>
<gene>
    <name evidence="3" type="ORF">OQ279_10545</name>
</gene>
<organism evidence="3 4">
    <name type="scientific">Salinimicrobium profundisediminis</name>
    <dbReference type="NCBI Taxonomy" id="2994553"/>
    <lineage>
        <taxon>Bacteria</taxon>
        <taxon>Pseudomonadati</taxon>
        <taxon>Bacteroidota</taxon>
        <taxon>Flavobacteriia</taxon>
        <taxon>Flavobacteriales</taxon>
        <taxon>Flavobacteriaceae</taxon>
        <taxon>Salinimicrobium</taxon>
    </lineage>
</organism>
<reference evidence="3" key="1">
    <citation type="submission" date="2022-11" db="EMBL/GenBank/DDBJ databases">
        <title>Salinimicrobium profundisediminis sp. nov., isolated from deep-sea sediment of the Mariana Trench.</title>
        <authorList>
            <person name="Fu H."/>
        </authorList>
    </citation>
    <scope>NUCLEOTIDE SEQUENCE</scope>
    <source>
        <strain evidence="3">MT39</strain>
    </source>
</reference>
<proteinExistence type="predicted"/>
<keyword evidence="1" id="KW-0812">Transmembrane</keyword>
<protein>
    <submittedName>
        <fullName evidence="3">GTPase domain-containing protein</fullName>
    </submittedName>
</protein>
<keyword evidence="1" id="KW-0472">Membrane</keyword>
<dbReference type="Proteomes" id="UP001148482">
    <property type="component" value="Unassembled WGS sequence"/>
</dbReference>
<feature type="transmembrane region" description="Helical" evidence="1">
    <location>
        <begin position="304"/>
        <end position="327"/>
    </location>
</feature>
<feature type="domain" description="G" evidence="2">
    <location>
        <begin position="6"/>
        <end position="128"/>
    </location>
</feature>
<dbReference type="CDD" id="cd00882">
    <property type="entry name" value="Ras_like_GTPase"/>
    <property type="match status" value="1"/>
</dbReference>
<dbReference type="SUPFAM" id="SSF52540">
    <property type="entry name" value="P-loop containing nucleoside triphosphate hydrolases"/>
    <property type="match status" value="1"/>
</dbReference>
<dbReference type="AlphaFoldDB" id="A0A9X3CXY1"/>
<dbReference type="InterPro" id="IPR006073">
    <property type="entry name" value="GTP-bd"/>
</dbReference>
<name>A0A9X3CXY1_9FLAO</name>
<dbReference type="GO" id="GO:0005525">
    <property type="term" value="F:GTP binding"/>
    <property type="evidence" value="ECO:0007669"/>
    <property type="project" value="InterPro"/>
</dbReference>